<gene>
    <name evidence="3" type="ORF">DSM106972_038530</name>
</gene>
<feature type="transmembrane region" description="Helical" evidence="1">
    <location>
        <begin position="45"/>
        <end position="61"/>
    </location>
</feature>
<dbReference type="RefSeq" id="WP_127082292.1">
    <property type="nucleotide sequence ID" value="NZ_RSCL01000009.1"/>
</dbReference>
<reference evidence="3" key="2">
    <citation type="journal article" date="2019" name="Genome Biol. Evol.">
        <title>Day and night: Metabolic profiles and evolutionary relationships of six axenic non-marine cyanobacteria.</title>
        <authorList>
            <person name="Will S.E."/>
            <person name="Henke P."/>
            <person name="Boedeker C."/>
            <person name="Huang S."/>
            <person name="Brinkmann H."/>
            <person name="Rohde M."/>
            <person name="Jarek M."/>
            <person name="Friedl T."/>
            <person name="Seufert S."/>
            <person name="Schumacher M."/>
            <person name="Overmann J."/>
            <person name="Neumann-Schaal M."/>
            <person name="Petersen J."/>
        </authorList>
    </citation>
    <scope>NUCLEOTIDE SEQUENCE [LARGE SCALE GENOMIC DNA]</scope>
    <source>
        <strain evidence="3">PCC 7102</strain>
    </source>
</reference>
<evidence type="ECO:0000313" key="4">
    <source>
        <dbReference type="Proteomes" id="UP000271624"/>
    </source>
</evidence>
<organism evidence="3 4">
    <name type="scientific">Dulcicalothrix desertica PCC 7102</name>
    <dbReference type="NCBI Taxonomy" id="232991"/>
    <lineage>
        <taxon>Bacteria</taxon>
        <taxon>Bacillati</taxon>
        <taxon>Cyanobacteriota</taxon>
        <taxon>Cyanophyceae</taxon>
        <taxon>Nostocales</taxon>
        <taxon>Calotrichaceae</taxon>
        <taxon>Dulcicalothrix</taxon>
    </lineage>
</organism>
<sequence>MSKAGENIRELATQRRTDAYKKIGIAVITGLAPVILLLLRLPAGIAVLAWVGCWGVAYVYFNKGQHLLLRARQADQGAVAEENVAELLKPLELQGWKIEYNVVLEYGDADAFLQAPNGECFVIDTKSNKGSVFYDGAVLKLRYGKQVYEFGNGKNILKAVKGQARALREMKRVNFVQPILCFTQARMEEIDQNNKIDNVYVLDTANLLRVITSL</sequence>
<dbReference type="OrthoDB" id="489858at2"/>
<protein>
    <recommendedName>
        <fullName evidence="2">NERD domain-containing protein</fullName>
    </recommendedName>
</protein>
<keyword evidence="1" id="KW-0472">Membrane</keyword>
<feature type="domain" description="NERD" evidence="2">
    <location>
        <begin position="77"/>
        <end position="183"/>
    </location>
</feature>
<comment type="caution">
    <text evidence="3">The sequence shown here is derived from an EMBL/GenBank/DDBJ whole genome shotgun (WGS) entry which is preliminary data.</text>
</comment>
<evidence type="ECO:0000256" key="1">
    <source>
        <dbReference type="SAM" id="Phobius"/>
    </source>
</evidence>
<dbReference type="Proteomes" id="UP000271624">
    <property type="component" value="Unassembled WGS sequence"/>
</dbReference>
<dbReference type="Pfam" id="PF08378">
    <property type="entry name" value="NERD"/>
    <property type="match status" value="1"/>
</dbReference>
<dbReference type="EMBL" id="RSCL01000009">
    <property type="protein sequence ID" value="RUT05032.1"/>
    <property type="molecule type" value="Genomic_DNA"/>
</dbReference>
<feature type="transmembrane region" description="Helical" evidence="1">
    <location>
        <begin position="20"/>
        <end position="39"/>
    </location>
</feature>
<proteinExistence type="predicted"/>
<dbReference type="InterPro" id="IPR011528">
    <property type="entry name" value="NERD"/>
</dbReference>
<keyword evidence="4" id="KW-1185">Reference proteome</keyword>
<reference evidence="3" key="1">
    <citation type="submission" date="2018-12" db="EMBL/GenBank/DDBJ databases">
        <authorList>
            <person name="Will S."/>
            <person name="Neumann-Schaal M."/>
            <person name="Henke P."/>
        </authorList>
    </citation>
    <scope>NUCLEOTIDE SEQUENCE</scope>
    <source>
        <strain evidence="3">PCC 7102</strain>
    </source>
</reference>
<dbReference type="AlphaFoldDB" id="A0A3S1CN22"/>
<evidence type="ECO:0000259" key="2">
    <source>
        <dbReference type="Pfam" id="PF08378"/>
    </source>
</evidence>
<keyword evidence="1" id="KW-1133">Transmembrane helix</keyword>
<evidence type="ECO:0000313" key="3">
    <source>
        <dbReference type="EMBL" id="RUT05032.1"/>
    </source>
</evidence>
<keyword evidence="1" id="KW-0812">Transmembrane</keyword>
<name>A0A3S1CN22_9CYAN</name>
<accession>A0A3S1CN22</accession>